<evidence type="ECO:0000313" key="3">
    <source>
        <dbReference type="Proteomes" id="UP000887574"/>
    </source>
</evidence>
<feature type="transmembrane region" description="Helical" evidence="1">
    <location>
        <begin position="62"/>
        <end position="87"/>
    </location>
</feature>
<organism evidence="3 4">
    <name type="scientific">Ditylenchus dipsaci</name>
    <dbReference type="NCBI Taxonomy" id="166011"/>
    <lineage>
        <taxon>Eukaryota</taxon>
        <taxon>Metazoa</taxon>
        <taxon>Ecdysozoa</taxon>
        <taxon>Nematoda</taxon>
        <taxon>Chromadorea</taxon>
        <taxon>Rhabditida</taxon>
        <taxon>Tylenchina</taxon>
        <taxon>Tylenchomorpha</taxon>
        <taxon>Sphaerularioidea</taxon>
        <taxon>Anguinidae</taxon>
        <taxon>Anguininae</taxon>
        <taxon>Ditylenchus</taxon>
    </lineage>
</organism>
<dbReference type="Proteomes" id="UP000887574">
    <property type="component" value="Unplaced"/>
</dbReference>
<protein>
    <submittedName>
        <fullName evidence="4">7TM GPCR serpentine receptor class x (Srx) domain-containing protein</fullName>
    </submittedName>
</protein>
<keyword evidence="1" id="KW-0812">Transmembrane</keyword>
<evidence type="ECO:0000259" key="2">
    <source>
        <dbReference type="Pfam" id="PF10328"/>
    </source>
</evidence>
<accession>A0A915D5K9</accession>
<evidence type="ECO:0000256" key="1">
    <source>
        <dbReference type="SAM" id="Phobius"/>
    </source>
</evidence>
<dbReference type="WBParaSite" id="jg15615">
    <property type="protein sequence ID" value="jg15615"/>
    <property type="gene ID" value="jg15615"/>
</dbReference>
<name>A0A915D5K9_9BILA</name>
<keyword evidence="1" id="KW-0472">Membrane</keyword>
<feature type="domain" description="7TM GPCR serpentine receptor class x (Srx)" evidence="2">
    <location>
        <begin position="6"/>
        <end position="199"/>
    </location>
</feature>
<proteinExistence type="predicted"/>
<keyword evidence="3" id="KW-1185">Reference proteome</keyword>
<dbReference type="Pfam" id="PF10328">
    <property type="entry name" value="7TM_GPCR_Srx"/>
    <property type="match status" value="1"/>
</dbReference>
<dbReference type="AlphaFoldDB" id="A0A915D5K9"/>
<feature type="transmembrane region" description="Helical" evidence="1">
    <location>
        <begin position="108"/>
        <end position="128"/>
    </location>
</feature>
<keyword evidence="1" id="KW-1133">Transmembrane helix</keyword>
<sequence>MVICSVVVNSMLILVYFKKAFKPSSFFICTWHILMCDMIGLLLQVVIVIPTTFAGCIPYFEMFLIIVCSLDYITYNCSSLFALMLAVNRFTIFVFPKFDQIWFQRPRIFIFLVSIEILVVSFVGASYATGYYTKFSAKEYHFIQQSNEGNIFKECFGVIESNFIDQFLSVEAAVICEVKETCRSSSRSRRQDHRHRLLKRHMHVGTVIFGR</sequence>
<reference evidence="4" key="1">
    <citation type="submission" date="2022-11" db="UniProtKB">
        <authorList>
            <consortium name="WormBaseParasite"/>
        </authorList>
    </citation>
    <scope>IDENTIFICATION</scope>
</reference>
<dbReference type="InterPro" id="IPR019430">
    <property type="entry name" value="7TM_GPCR_serpentine_rcpt_Srx"/>
</dbReference>
<dbReference type="SUPFAM" id="SSF81321">
    <property type="entry name" value="Family A G protein-coupled receptor-like"/>
    <property type="match status" value="1"/>
</dbReference>
<dbReference type="Gene3D" id="1.20.1070.10">
    <property type="entry name" value="Rhodopsin 7-helix transmembrane proteins"/>
    <property type="match status" value="1"/>
</dbReference>
<evidence type="ECO:0000313" key="4">
    <source>
        <dbReference type="WBParaSite" id="jg15615"/>
    </source>
</evidence>